<evidence type="ECO:0000313" key="2">
    <source>
        <dbReference type="Proteomes" id="UP000179807"/>
    </source>
</evidence>
<keyword evidence="2" id="KW-1185">Reference proteome</keyword>
<evidence type="ECO:0008006" key="3">
    <source>
        <dbReference type="Google" id="ProtNLM"/>
    </source>
</evidence>
<comment type="caution">
    <text evidence="1">The sequence shown here is derived from an EMBL/GenBank/DDBJ whole genome shotgun (WGS) entry which is preliminary data.</text>
</comment>
<dbReference type="GeneID" id="94829851"/>
<name>A0A1J4JFW7_9EUKA</name>
<dbReference type="RefSeq" id="XP_068349668.1">
    <property type="nucleotide sequence ID" value="XM_068495147.1"/>
</dbReference>
<dbReference type="InterPro" id="IPR036770">
    <property type="entry name" value="Ankyrin_rpt-contain_sf"/>
</dbReference>
<organism evidence="1 2">
    <name type="scientific">Tritrichomonas foetus</name>
    <dbReference type="NCBI Taxonomy" id="1144522"/>
    <lineage>
        <taxon>Eukaryota</taxon>
        <taxon>Metamonada</taxon>
        <taxon>Parabasalia</taxon>
        <taxon>Tritrichomonadida</taxon>
        <taxon>Tritrichomonadidae</taxon>
        <taxon>Tritrichomonas</taxon>
    </lineage>
</organism>
<dbReference type="PANTHER" id="PTHR24159">
    <property type="match status" value="1"/>
</dbReference>
<evidence type="ECO:0000313" key="1">
    <source>
        <dbReference type="EMBL" id="OHS96531.1"/>
    </source>
</evidence>
<sequence>MNQTEVDRLTSLRKEIETLRDLQRKMISILSCDESHISAEIEELLCFITTISISTNFSIYEGFLRIFVHLSVYFNIQQKDEIIDGFYIILRELISKHSLASSFHQSTLFFIFKENKHFLLFLLEEGILDLSYIENEILANDNKNLFIYFIPEIKKMNPNFYREQMTQFYIVEEEINKIYYLQDNEHSERQETKYTIRRKIYSQEEIAKIIQSDDIVQFLNYVARFENFDYNGRIKPSFLENNKDINNYINDGISLLEYSMAFGSINIFRFLWSHQAEYSQESLKYCIIGGNNDIIHILEDGIVNSQNIYAKMSRDIYHLDYDNYIQSIKYYRSDIQDYIRNNNTEMPPLTFSNIFKIFNETHNIDILYDLLYCNGNSHTNNHSQPFEYNKFLKQLEQQNYEEISPILVLFDGEIEISFYFIFVFILQYQNIDLNSISCIYDSISLLFF</sequence>
<dbReference type="SUPFAM" id="SSF48403">
    <property type="entry name" value="Ankyrin repeat"/>
    <property type="match status" value="1"/>
</dbReference>
<dbReference type="AlphaFoldDB" id="A0A1J4JFW7"/>
<dbReference type="PANTHER" id="PTHR24159:SF5">
    <property type="entry name" value="ANK_REP_REGION DOMAIN-CONTAINING PROTEIN"/>
    <property type="match status" value="1"/>
</dbReference>
<protein>
    <recommendedName>
        <fullName evidence="3">DUF3447 domain-containing protein</fullName>
    </recommendedName>
</protein>
<dbReference type="Proteomes" id="UP000179807">
    <property type="component" value="Unassembled WGS sequence"/>
</dbReference>
<gene>
    <name evidence="1" type="ORF">TRFO_09923</name>
</gene>
<accession>A0A1J4JFW7</accession>
<dbReference type="VEuPathDB" id="TrichDB:TRFO_09923"/>
<proteinExistence type="predicted"/>
<reference evidence="1" key="1">
    <citation type="submission" date="2016-10" db="EMBL/GenBank/DDBJ databases">
        <authorList>
            <person name="Benchimol M."/>
            <person name="Almeida L.G."/>
            <person name="Vasconcelos A.T."/>
            <person name="Perreira-Neves A."/>
            <person name="Rosa I.A."/>
            <person name="Tasca T."/>
            <person name="Bogo M.R."/>
            <person name="de Souza W."/>
        </authorList>
    </citation>
    <scope>NUCLEOTIDE SEQUENCE [LARGE SCALE GENOMIC DNA]</scope>
    <source>
        <strain evidence="1">K</strain>
    </source>
</reference>
<dbReference type="EMBL" id="MLAK01001171">
    <property type="protein sequence ID" value="OHS96531.1"/>
    <property type="molecule type" value="Genomic_DNA"/>
</dbReference>